<dbReference type="Pfam" id="PF05195">
    <property type="entry name" value="AMP_N"/>
    <property type="match status" value="1"/>
</dbReference>
<dbReference type="Gene3D" id="3.40.350.10">
    <property type="entry name" value="Creatinase/prolidase N-terminal domain"/>
    <property type="match status" value="1"/>
</dbReference>
<keyword evidence="3" id="KW-1185">Reference proteome</keyword>
<dbReference type="AlphaFoldDB" id="A0A2U1Q1U1"/>
<dbReference type="STRING" id="35608.A0A2U1Q1U1"/>
<evidence type="ECO:0000313" key="2">
    <source>
        <dbReference type="EMBL" id="PWA91991.1"/>
    </source>
</evidence>
<evidence type="ECO:0000313" key="3">
    <source>
        <dbReference type="Proteomes" id="UP000245207"/>
    </source>
</evidence>
<gene>
    <name evidence="2" type="ORF">CTI12_AA085110</name>
</gene>
<accession>A0A2U1Q1U1</accession>
<dbReference type="OrthoDB" id="1714872at2759"/>
<name>A0A2U1Q1U1_ARTAN</name>
<dbReference type="EMBL" id="PKPP01000501">
    <property type="protein sequence ID" value="PWA91991.1"/>
    <property type="molecule type" value="Genomic_DNA"/>
</dbReference>
<dbReference type="InterPro" id="IPR007865">
    <property type="entry name" value="Aminopep_P_N"/>
</dbReference>
<dbReference type="Proteomes" id="UP000245207">
    <property type="component" value="Unassembled WGS sequence"/>
</dbReference>
<protein>
    <submittedName>
        <fullName evidence="2">Metallopeptidase M24 family protein</fullName>
    </submittedName>
</protein>
<dbReference type="SUPFAM" id="SSF53092">
    <property type="entry name" value="Creatinase/prolidase N-terminal domain"/>
    <property type="match status" value="1"/>
</dbReference>
<sequence>MMTDVVPYTFRQDAGYLHITRYQQNGGIVVLGHDFGLCMFMPEPSPHDVTWQGEIAGVDAETEYFKANQSYPISKLNKNYRLCNDKWRDQPKFLEEHDLRRS</sequence>
<dbReference type="GO" id="GO:0030145">
    <property type="term" value="F:manganese ion binding"/>
    <property type="evidence" value="ECO:0007669"/>
    <property type="project" value="InterPro"/>
</dbReference>
<dbReference type="InterPro" id="IPR029149">
    <property type="entry name" value="Creatin/AminoP/Spt16_N"/>
</dbReference>
<evidence type="ECO:0000259" key="1">
    <source>
        <dbReference type="Pfam" id="PF05195"/>
    </source>
</evidence>
<comment type="caution">
    <text evidence="2">The sequence shown here is derived from an EMBL/GenBank/DDBJ whole genome shotgun (WGS) entry which is preliminary data.</text>
</comment>
<reference evidence="2 3" key="1">
    <citation type="journal article" date="2018" name="Mol. Plant">
        <title>The genome of Artemisia annua provides insight into the evolution of Asteraceae family and artemisinin biosynthesis.</title>
        <authorList>
            <person name="Shen Q."/>
            <person name="Zhang L."/>
            <person name="Liao Z."/>
            <person name="Wang S."/>
            <person name="Yan T."/>
            <person name="Shi P."/>
            <person name="Liu M."/>
            <person name="Fu X."/>
            <person name="Pan Q."/>
            <person name="Wang Y."/>
            <person name="Lv Z."/>
            <person name="Lu X."/>
            <person name="Zhang F."/>
            <person name="Jiang W."/>
            <person name="Ma Y."/>
            <person name="Chen M."/>
            <person name="Hao X."/>
            <person name="Li L."/>
            <person name="Tang Y."/>
            <person name="Lv G."/>
            <person name="Zhou Y."/>
            <person name="Sun X."/>
            <person name="Brodelius P.E."/>
            <person name="Rose J.K.C."/>
            <person name="Tang K."/>
        </authorList>
    </citation>
    <scope>NUCLEOTIDE SEQUENCE [LARGE SCALE GENOMIC DNA]</scope>
    <source>
        <strain evidence="3">cv. Huhao1</strain>
        <tissue evidence="2">Leaf</tissue>
    </source>
</reference>
<proteinExistence type="predicted"/>
<feature type="domain" description="Aminopeptidase P N-terminal" evidence="1">
    <location>
        <begin position="1"/>
        <end position="79"/>
    </location>
</feature>
<organism evidence="2 3">
    <name type="scientific">Artemisia annua</name>
    <name type="common">Sweet wormwood</name>
    <dbReference type="NCBI Taxonomy" id="35608"/>
    <lineage>
        <taxon>Eukaryota</taxon>
        <taxon>Viridiplantae</taxon>
        <taxon>Streptophyta</taxon>
        <taxon>Embryophyta</taxon>
        <taxon>Tracheophyta</taxon>
        <taxon>Spermatophyta</taxon>
        <taxon>Magnoliopsida</taxon>
        <taxon>eudicotyledons</taxon>
        <taxon>Gunneridae</taxon>
        <taxon>Pentapetalae</taxon>
        <taxon>asterids</taxon>
        <taxon>campanulids</taxon>
        <taxon>Asterales</taxon>
        <taxon>Asteraceae</taxon>
        <taxon>Asteroideae</taxon>
        <taxon>Anthemideae</taxon>
        <taxon>Artemisiinae</taxon>
        <taxon>Artemisia</taxon>
    </lineage>
</organism>
<dbReference type="GO" id="GO:0070006">
    <property type="term" value="F:metalloaminopeptidase activity"/>
    <property type="evidence" value="ECO:0007669"/>
    <property type="project" value="InterPro"/>
</dbReference>